<dbReference type="PANTHER" id="PTHR42840">
    <property type="entry name" value="NAD(P)-BINDING ROSSMANN-FOLD SUPERFAMILY PROTEIN-RELATED"/>
    <property type="match status" value="1"/>
</dbReference>
<dbReference type="PANTHER" id="PTHR42840:SF7">
    <property type="entry name" value="BINDING ROSSMANN FOLD OXIDOREDUCTASE, PUTATIVE (AFU_ORTHOLOGUE AFUA_4G10190)-RELATED"/>
    <property type="match status" value="1"/>
</dbReference>
<evidence type="ECO:0000313" key="2">
    <source>
        <dbReference type="EMBL" id="KAL1844756.1"/>
    </source>
</evidence>
<keyword evidence="3" id="KW-1185">Reference proteome</keyword>
<gene>
    <name evidence="2" type="ORF">VTK73DRAFT_1849</name>
</gene>
<proteinExistence type="predicted"/>
<dbReference type="InterPro" id="IPR036291">
    <property type="entry name" value="NAD(P)-bd_dom_sf"/>
</dbReference>
<dbReference type="EMBL" id="JAZHXJ010001482">
    <property type="protein sequence ID" value="KAL1844756.1"/>
    <property type="molecule type" value="Genomic_DNA"/>
</dbReference>
<name>A0ABR3VSW8_9PEZI</name>
<dbReference type="Proteomes" id="UP001586593">
    <property type="component" value="Unassembled WGS sequence"/>
</dbReference>
<dbReference type="SUPFAM" id="SSF51735">
    <property type="entry name" value="NAD(P)-binding Rossmann-fold domains"/>
    <property type="match status" value="1"/>
</dbReference>
<evidence type="ECO:0000259" key="1">
    <source>
        <dbReference type="Pfam" id="PF01408"/>
    </source>
</evidence>
<sequence length="366" mass="40755">MSKIVNVGLIGCGEVAQVVHIPTLQLMSRWFRIAYLCDVSAAALEHCAARIGHGVKTTADPAALCASDDVDAVLVVNSDEYHASHAILALRHDKHVFVEKPASLTRRDALAVQEAERRSRGRVMVGYMRRYAAPFEDAIREIGGLDKILYARVRDIIGPNSVFVGQSGTFPRRFDDFRPEDTADKEARAAEMVRTALAEECGGVPVTAESTLMWRLLGGLGSHDLSVMREALGMPEKVVGSSLGFPFWNVLYRYSGFTVSYESGIDGTPRFDAHLEVYSAHKSVRLQYDTPYVKGLPVTMHISENCEGAYRETTIRKSYEDPYTLEMKVFWDMVVRGEPAKTTIADAIQDLEIFAMTVRHGYLEQR</sequence>
<evidence type="ECO:0000313" key="3">
    <source>
        <dbReference type="Proteomes" id="UP001586593"/>
    </source>
</evidence>
<dbReference type="Gene3D" id="3.30.360.10">
    <property type="entry name" value="Dihydrodipicolinate Reductase, domain 2"/>
    <property type="match status" value="1"/>
</dbReference>
<dbReference type="InterPro" id="IPR000683">
    <property type="entry name" value="Gfo/Idh/MocA-like_OxRdtase_N"/>
</dbReference>
<protein>
    <recommendedName>
        <fullName evidence="1">Gfo/Idh/MocA-like oxidoreductase N-terminal domain-containing protein</fullName>
    </recommendedName>
</protein>
<dbReference type="Gene3D" id="3.40.50.720">
    <property type="entry name" value="NAD(P)-binding Rossmann-like Domain"/>
    <property type="match status" value="1"/>
</dbReference>
<accession>A0ABR3VSW8</accession>
<organism evidence="2 3">
    <name type="scientific">Phialemonium thermophilum</name>
    <dbReference type="NCBI Taxonomy" id="223376"/>
    <lineage>
        <taxon>Eukaryota</taxon>
        <taxon>Fungi</taxon>
        <taxon>Dikarya</taxon>
        <taxon>Ascomycota</taxon>
        <taxon>Pezizomycotina</taxon>
        <taxon>Sordariomycetes</taxon>
        <taxon>Sordariomycetidae</taxon>
        <taxon>Cephalothecales</taxon>
        <taxon>Cephalothecaceae</taxon>
        <taxon>Phialemonium</taxon>
    </lineage>
</organism>
<comment type="caution">
    <text evidence="2">The sequence shown here is derived from an EMBL/GenBank/DDBJ whole genome shotgun (WGS) entry which is preliminary data.</text>
</comment>
<dbReference type="Pfam" id="PF01408">
    <property type="entry name" value="GFO_IDH_MocA"/>
    <property type="match status" value="1"/>
</dbReference>
<reference evidence="2 3" key="1">
    <citation type="journal article" date="2024" name="Commun. Biol.">
        <title>Comparative genomic analysis of thermophilic fungi reveals convergent evolutionary adaptations and gene losses.</title>
        <authorList>
            <person name="Steindorff A.S."/>
            <person name="Aguilar-Pontes M.V."/>
            <person name="Robinson A.J."/>
            <person name="Andreopoulos B."/>
            <person name="LaButti K."/>
            <person name="Kuo A."/>
            <person name="Mondo S."/>
            <person name="Riley R."/>
            <person name="Otillar R."/>
            <person name="Haridas S."/>
            <person name="Lipzen A."/>
            <person name="Grimwood J."/>
            <person name="Schmutz J."/>
            <person name="Clum A."/>
            <person name="Reid I.D."/>
            <person name="Moisan M.C."/>
            <person name="Butler G."/>
            <person name="Nguyen T.T.M."/>
            <person name="Dewar K."/>
            <person name="Conant G."/>
            <person name="Drula E."/>
            <person name="Henrissat B."/>
            <person name="Hansel C."/>
            <person name="Singer S."/>
            <person name="Hutchinson M.I."/>
            <person name="de Vries R.P."/>
            <person name="Natvig D.O."/>
            <person name="Powell A.J."/>
            <person name="Tsang A."/>
            <person name="Grigoriev I.V."/>
        </authorList>
    </citation>
    <scope>NUCLEOTIDE SEQUENCE [LARGE SCALE GENOMIC DNA]</scope>
    <source>
        <strain evidence="2 3">ATCC 24622</strain>
    </source>
</reference>
<feature type="domain" description="Gfo/Idh/MocA-like oxidoreductase N-terminal" evidence="1">
    <location>
        <begin position="5"/>
        <end position="127"/>
    </location>
</feature>